<reference evidence="5" key="1">
    <citation type="submission" date="2020-10" db="EMBL/GenBank/DDBJ databases">
        <authorList>
            <person name="Gilroy R."/>
        </authorList>
    </citation>
    <scope>NUCLEOTIDE SEQUENCE</scope>
    <source>
        <strain evidence="5">B3-1481</strain>
    </source>
</reference>
<dbReference type="CDD" id="cd14948">
    <property type="entry name" value="BACON"/>
    <property type="match status" value="1"/>
</dbReference>
<organism evidence="5 6">
    <name type="scientific">Candidatus Cryptobacteroides avistercoris</name>
    <dbReference type="NCBI Taxonomy" id="2840758"/>
    <lineage>
        <taxon>Bacteria</taxon>
        <taxon>Pseudomonadati</taxon>
        <taxon>Bacteroidota</taxon>
        <taxon>Bacteroidia</taxon>
        <taxon>Bacteroidales</taxon>
        <taxon>Candidatus Cryptobacteroides</taxon>
    </lineage>
</organism>
<dbReference type="GO" id="GO:0009313">
    <property type="term" value="P:oligosaccharide catabolic process"/>
    <property type="evidence" value="ECO:0007669"/>
    <property type="project" value="TreeGrafter"/>
</dbReference>
<dbReference type="InterPro" id="IPR048755">
    <property type="entry name" value="SusG_CBM58"/>
</dbReference>
<feature type="domain" description="Glycosyl hydrolase family 13 catalytic" evidence="4">
    <location>
        <begin position="147"/>
        <end position="648"/>
    </location>
</feature>
<dbReference type="GO" id="GO:0004556">
    <property type="term" value="F:alpha-amylase activity"/>
    <property type="evidence" value="ECO:0007669"/>
    <property type="project" value="TreeGrafter"/>
</dbReference>
<proteinExistence type="inferred from homology"/>
<dbReference type="SMART" id="SM00642">
    <property type="entry name" value="Aamy"/>
    <property type="match status" value="1"/>
</dbReference>
<comment type="similarity">
    <text evidence="1">Belongs to the glycosyl hydrolase 13 family.</text>
</comment>
<evidence type="ECO:0000256" key="1">
    <source>
        <dbReference type="ARBA" id="ARBA00008061"/>
    </source>
</evidence>
<dbReference type="Gene3D" id="2.60.40.1180">
    <property type="entry name" value="Golgi alpha-mannosidase II"/>
    <property type="match status" value="1"/>
</dbReference>
<dbReference type="EMBL" id="JADILW010000046">
    <property type="protein sequence ID" value="MBO8480089.1"/>
    <property type="molecule type" value="Genomic_DNA"/>
</dbReference>
<feature type="chain" id="PRO_5039459373" evidence="3">
    <location>
        <begin position="20"/>
        <end position="776"/>
    </location>
</feature>
<dbReference type="InterPro" id="IPR024361">
    <property type="entry name" value="BACON"/>
</dbReference>
<dbReference type="Proteomes" id="UP000823769">
    <property type="component" value="Unassembled WGS sequence"/>
</dbReference>
<dbReference type="Pfam" id="PF23915">
    <property type="entry name" value="SusG_C"/>
    <property type="match status" value="1"/>
</dbReference>
<dbReference type="InterPro" id="IPR017853">
    <property type="entry name" value="GH"/>
</dbReference>
<accession>A0A9D9IW70</accession>
<dbReference type="SUPFAM" id="SSF51445">
    <property type="entry name" value="(Trans)glycosidases"/>
    <property type="match status" value="1"/>
</dbReference>
<dbReference type="InterPro" id="IPR013783">
    <property type="entry name" value="Ig-like_fold"/>
</dbReference>
<dbReference type="Gene3D" id="2.60.40.10">
    <property type="entry name" value="Immunoglobulins"/>
    <property type="match status" value="2"/>
</dbReference>
<keyword evidence="2" id="KW-0378">Hydrolase</keyword>
<comment type="caution">
    <text evidence="5">The sequence shown here is derived from an EMBL/GenBank/DDBJ whole genome shotgun (WGS) entry which is preliminary data.</text>
</comment>
<evidence type="ECO:0000256" key="2">
    <source>
        <dbReference type="ARBA" id="ARBA00023295"/>
    </source>
</evidence>
<evidence type="ECO:0000313" key="6">
    <source>
        <dbReference type="Proteomes" id="UP000823769"/>
    </source>
</evidence>
<evidence type="ECO:0000256" key="3">
    <source>
        <dbReference type="SAM" id="SignalP"/>
    </source>
</evidence>
<keyword evidence="2" id="KW-0326">Glycosidase</keyword>
<dbReference type="AlphaFoldDB" id="A0A9D9IW70"/>
<dbReference type="Pfam" id="PF13004">
    <property type="entry name" value="BACON"/>
    <property type="match status" value="1"/>
</dbReference>
<dbReference type="PANTHER" id="PTHR10357:SF179">
    <property type="entry name" value="NEUTRAL AND BASIC AMINO ACID TRANSPORT PROTEIN RBAT"/>
    <property type="match status" value="1"/>
</dbReference>
<dbReference type="InterPro" id="IPR013780">
    <property type="entry name" value="Glyco_hydro_b"/>
</dbReference>
<sequence>MMKRILLVMAAVSALLATACVKPAVEEEHSLSVTPSTLLFEAEGGTEYLEIRTDAGSWTLELSAGAEWCVPGKTSGATSSTFAVTAGENIGSSERTATITVSAPGCVPVEVAVRQEASLSGIEFEGEAIVPSPAAWDGTKRAAVSYQALVYSFADSDDADRVGDFKGLVSRLDYLDELGVSAIWLSPIHPSASYHGYDVKDYAAVNPAFGSEADLQELIDQAHSHGIKVYLDYVLNHSSKEHPWFLDAVSSEDSPYRDFYVLSMDPEADIAAGRIDQIATEGSAGYDAGQWFAASSGAGASGRFTFTLDWTDESAPTVTVTETDAAPDEPNTDSSDGGRYLYYGDDECLRFHEGSEPGTYTLTLDFDSDWGFLIRTSSDSWDNGTKYGAASSSDIITLGEPFTLHVNSASFDPANIQFSQPLMYHSHFWTDWFADLNYGKASECERSGAFEAVTEAADKWVEMGVDGFRLDAVKHIYHNQNSDENPTFLRKFYDRMNESYHAAGGQGDFYMVGEMLDEADKVAPYYAGLPALFEFSFWYRLKWALQSGTGRYFVSDILNYQNLYRQYRSDYIEATKLSNHDEDRTGSDLGRDLDKMKMAAAVLLTAQGEPYIYQGEELGYWGTKNNGDEYVRTPIMWNSDGSGLADGSLSGKVDSDTLSSSISVEAQEQDPSSILNVYRTFSALRNTYPALAQGTMEKHPVYNDSNAEADQIAAWYMVHEGEKMLVLHNFGEHPMVLTLTDDLSRPVALLGTAEAGTGENASQLLLGSLSSVVFEL</sequence>
<name>A0A9D9IW70_9BACT</name>
<evidence type="ECO:0000313" key="5">
    <source>
        <dbReference type="EMBL" id="MBO8480089.1"/>
    </source>
</evidence>
<dbReference type="InterPro" id="IPR056300">
    <property type="entry name" value="SusG-like_C"/>
</dbReference>
<reference evidence="5" key="2">
    <citation type="journal article" date="2021" name="PeerJ">
        <title>Extensive microbial diversity within the chicken gut microbiome revealed by metagenomics and culture.</title>
        <authorList>
            <person name="Gilroy R."/>
            <person name="Ravi A."/>
            <person name="Getino M."/>
            <person name="Pursley I."/>
            <person name="Horton D.L."/>
            <person name="Alikhan N.F."/>
            <person name="Baker D."/>
            <person name="Gharbi K."/>
            <person name="Hall N."/>
            <person name="Watson M."/>
            <person name="Adriaenssens E.M."/>
            <person name="Foster-Nyarko E."/>
            <person name="Jarju S."/>
            <person name="Secka A."/>
            <person name="Antonio M."/>
            <person name="Oren A."/>
            <person name="Chaudhuri R.R."/>
            <person name="La Ragione R."/>
            <person name="Hildebrand F."/>
            <person name="Pallen M.J."/>
        </authorList>
    </citation>
    <scope>NUCLEOTIDE SEQUENCE</scope>
    <source>
        <strain evidence="5">B3-1481</strain>
    </source>
</reference>
<feature type="signal peptide" evidence="3">
    <location>
        <begin position="1"/>
        <end position="19"/>
    </location>
</feature>
<dbReference type="Pfam" id="PF20756">
    <property type="entry name" value="SusG_CBM58"/>
    <property type="match status" value="1"/>
</dbReference>
<dbReference type="Pfam" id="PF00128">
    <property type="entry name" value="Alpha-amylase"/>
    <property type="match status" value="2"/>
</dbReference>
<dbReference type="PROSITE" id="PS51257">
    <property type="entry name" value="PROKAR_LIPOPROTEIN"/>
    <property type="match status" value="1"/>
</dbReference>
<dbReference type="Gene3D" id="3.20.20.80">
    <property type="entry name" value="Glycosidases"/>
    <property type="match status" value="2"/>
</dbReference>
<protein>
    <submittedName>
        <fullName evidence="5">Alpha-amylase</fullName>
    </submittedName>
</protein>
<gene>
    <name evidence="5" type="ORF">IAB76_03125</name>
</gene>
<dbReference type="PANTHER" id="PTHR10357">
    <property type="entry name" value="ALPHA-AMYLASE FAMILY MEMBER"/>
    <property type="match status" value="1"/>
</dbReference>
<dbReference type="InterPro" id="IPR006047">
    <property type="entry name" value="GH13_cat_dom"/>
</dbReference>
<evidence type="ECO:0000259" key="4">
    <source>
        <dbReference type="SMART" id="SM00642"/>
    </source>
</evidence>
<keyword evidence="3" id="KW-0732">Signal</keyword>